<feature type="region of interest" description="Disordered" evidence="1">
    <location>
        <begin position="1"/>
        <end position="72"/>
    </location>
</feature>
<name>A0A9X2VQ90_9PSEU</name>
<dbReference type="AlphaFoldDB" id="A0A9X2VQ90"/>
<dbReference type="RefSeq" id="WP_259624969.1">
    <property type="nucleotide sequence ID" value="NZ_JANYMP010000010.1"/>
</dbReference>
<accession>A0A9X2VQ90</accession>
<feature type="compositionally biased region" description="Basic and acidic residues" evidence="1">
    <location>
        <begin position="53"/>
        <end position="72"/>
    </location>
</feature>
<evidence type="ECO:0000256" key="1">
    <source>
        <dbReference type="SAM" id="MobiDB-lite"/>
    </source>
</evidence>
<protein>
    <submittedName>
        <fullName evidence="2">Uncharacterized protein</fullName>
    </submittedName>
</protein>
<comment type="caution">
    <text evidence="2">The sequence shown here is derived from an EMBL/GenBank/DDBJ whole genome shotgun (WGS) entry which is preliminary data.</text>
</comment>
<gene>
    <name evidence="2" type="ORF">NZH93_21615</name>
</gene>
<dbReference type="Proteomes" id="UP001141259">
    <property type="component" value="Unassembled WGS sequence"/>
</dbReference>
<evidence type="ECO:0000313" key="2">
    <source>
        <dbReference type="EMBL" id="MCS7479468.1"/>
    </source>
</evidence>
<reference evidence="2" key="1">
    <citation type="submission" date="2022-08" db="EMBL/GenBank/DDBJ databases">
        <authorList>
            <person name="Tistechok S."/>
            <person name="Samborskyy M."/>
            <person name="Roman I."/>
        </authorList>
    </citation>
    <scope>NUCLEOTIDE SEQUENCE</scope>
    <source>
        <strain evidence="2">DSM 103496</strain>
    </source>
</reference>
<evidence type="ECO:0000313" key="3">
    <source>
        <dbReference type="Proteomes" id="UP001141259"/>
    </source>
</evidence>
<dbReference type="EMBL" id="JANYMP010000010">
    <property type="protein sequence ID" value="MCS7479468.1"/>
    <property type="molecule type" value="Genomic_DNA"/>
</dbReference>
<keyword evidence="3" id="KW-1185">Reference proteome</keyword>
<feature type="compositionally biased region" description="Basic and acidic residues" evidence="1">
    <location>
        <begin position="34"/>
        <end position="43"/>
    </location>
</feature>
<sequence>MSPREDEVASRAHLLPEEEAAGGSADPEAQAEAVLRESEERGDALLPLADGEQGPRPEDPDDREHRRSEETT</sequence>
<organism evidence="2 3">
    <name type="scientific">Umezawaea endophytica</name>
    <dbReference type="NCBI Taxonomy" id="1654476"/>
    <lineage>
        <taxon>Bacteria</taxon>
        <taxon>Bacillati</taxon>
        <taxon>Actinomycetota</taxon>
        <taxon>Actinomycetes</taxon>
        <taxon>Pseudonocardiales</taxon>
        <taxon>Pseudonocardiaceae</taxon>
        <taxon>Umezawaea</taxon>
    </lineage>
</organism>
<feature type="compositionally biased region" description="Basic and acidic residues" evidence="1">
    <location>
        <begin position="1"/>
        <end position="16"/>
    </location>
</feature>
<proteinExistence type="predicted"/>